<accession>A0ABD0S6T1</accession>
<dbReference type="Pfam" id="PF05485">
    <property type="entry name" value="THAP"/>
    <property type="match status" value="1"/>
</dbReference>
<dbReference type="AlphaFoldDB" id="A0ABD0S6T1"/>
<evidence type="ECO:0000313" key="8">
    <source>
        <dbReference type="EMBL" id="KAL0809770.1"/>
    </source>
</evidence>
<sequence>MPHPHTCTYFRCSNKSGFKSFFQFPVNDEKRLKTWINNCGNMTIAHLPHNHLRSKLICIDHFDKKYIKENGKRTRLRKDAIPEPYKDTELNDRPPSPPDPSYLPLRIKPTNKVYQNKKRLCEEETRCTVVLQKKRKLQNKDKDTPI</sequence>
<feature type="compositionally biased region" description="Basic and acidic residues" evidence="6">
    <location>
        <begin position="71"/>
        <end position="92"/>
    </location>
</feature>
<feature type="non-terminal residue" evidence="8">
    <location>
        <position position="146"/>
    </location>
</feature>
<evidence type="ECO:0000256" key="1">
    <source>
        <dbReference type="ARBA" id="ARBA00022723"/>
    </source>
</evidence>
<proteinExistence type="predicted"/>
<keyword evidence="3" id="KW-0862">Zinc</keyword>
<evidence type="ECO:0000313" key="9">
    <source>
        <dbReference type="Proteomes" id="UP001549921"/>
    </source>
</evidence>
<organism evidence="8 9">
    <name type="scientific">Loxostege sticticalis</name>
    <name type="common">Beet webworm moth</name>
    <dbReference type="NCBI Taxonomy" id="481309"/>
    <lineage>
        <taxon>Eukaryota</taxon>
        <taxon>Metazoa</taxon>
        <taxon>Ecdysozoa</taxon>
        <taxon>Arthropoda</taxon>
        <taxon>Hexapoda</taxon>
        <taxon>Insecta</taxon>
        <taxon>Pterygota</taxon>
        <taxon>Neoptera</taxon>
        <taxon>Endopterygota</taxon>
        <taxon>Lepidoptera</taxon>
        <taxon>Glossata</taxon>
        <taxon>Ditrysia</taxon>
        <taxon>Pyraloidea</taxon>
        <taxon>Crambidae</taxon>
        <taxon>Pyraustinae</taxon>
        <taxon>Loxostege</taxon>
    </lineage>
</organism>
<name>A0ABD0S6T1_LOXSC</name>
<evidence type="ECO:0000256" key="5">
    <source>
        <dbReference type="PROSITE-ProRule" id="PRU00309"/>
    </source>
</evidence>
<protein>
    <recommendedName>
        <fullName evidence="7">THAP-type domain-containing protein</fullName>
    </recommendedName>
</protein>
<dbReference type="Proteomes" id="UP001549921">
    <property type="component" value="Unassembled WGS sequence"/>
</dbReference>
<reference evidence="8 9" key="1">
    <citation type="submission" date="2024-06" db="EMBL/GenBank/DDBJ databases">
        <title>A chromosome-level genome assembly of beet webworm, Loxostege sticticalis.</title>
        <authorList>
            <person name="Zhang Y."/>
        </authorList>
    </citation>
    <scope>NUCLEOTIDE SEQUENCE [LARGE SCALE GENOMIC DNA]</scope>
    <source>
        <strain evidence="8">AQ028</strain>
        <tissue evidence="8">Male pupae</tissue>
    </source>
</reference>
<dbReference type="PROSITE" id="PS50950">
    <property type="entry name" value="ZF_THAP"/>
    <property type="match status" value="1"/>
</dbReference>
<feature type="region of interest" description="Disordered" evidence="6">
    <location>
        <begin position="71"/>
        <end position="106"/>
    </location>
</feature>
<dbReference type="SMART" id="SM00980">
    <property type="entry name" value="THAP"/>
    <property type="match status" value="1"/>
</dbReference>
<dbReference type="GO" id="GO:0003677">
    <property type="term" value="F:DNA binding"/>
    <property type="evidence" value="ECO:0007669"/>
    <property type="project" value="UniProtKB-UniRule"/>
</dbReference>
<keyword evidence="2 5" id="KW-0863">Zinc-finger</keyword>
<evidence type="ECO:0000259" key="7">
    <source>
        <dbReference type="PROSITE" id="PS50950"/>
    </source>
</evidence>
<dbReference type="SUPFAM" id="SSF57716">
    <property type="entry name" value="Glucocorticoid receptor-like (DNA-binding domain)"/>
    <property type="match status" value="1"/>
</dbReference>
<keyword evidence="4 5" id="KW-0238">DNA-binding</keyword>
<feature type="domain" description="THAP-type" evidence="7">
    <location>
        <begin position="1"/>
        <end position="85"/>
    </location>
</feature>
<evidence type="ECO:0000256" key="4">
    <source>
        <dbReference type="ARBA" id="ARBA00023125"/>
    </source>
</evidence>
<dbReference type="EMBL" id="JBEDNZ010000028">
    <property type="protein sequence ID" value="KAL0809770.1"/>
    <property type="molecule type" value="Genomic_DNA"/>
</dbReference>
<evidence type="ECO:0000256" key="2">
    <source>
        <dbReference type="ARBA" id="ARBA00022771"/>
    </source>
</evidence>
<gene>
    <name evidence="8" type="ORF">ABMA28_011270</name>
</gene>
<dbReference type="SMART" id="SM00692">
    <property type="entry name" value="DM3"/>
    <property type="match status" value="1"/>
</dbReference>
<evidence type="ECO:0000256" key="6">
    <source>
        <dbReference type="SAM" id="MobiDB-lite"/>
    </source>
</evidence>
<dbReference type="InterPro" id="IPR006612">
    <property type="entry name" value="THAP_Znf"/>
</dbReference>
<evidence type="ECO:0000256" key="3">
    <source>
        <dbReference type="ARBA" id="ARBA00022833"/>
    </source>
</evidence>
<comment type="caution">
    <text evidence="8">The sequence shown here is derived from an EMBL/GenBank/DDBJ whole genome shotgun (WGS) entry which is preliminary data.</text>
</comment>
<keyword evidence="1" id="KW-0479">Metal-binding</keyword>
<dbReference type="GO" id="GO:0008270">
    <property type="term" value="F:zinc ion binding"/>
    <property type="evidence" value="ECO:0007669"/>
    <property type="project" value="UniProtKB-KW"/>
</dbReference>